<comment type="caution">
    <text evidence="1">The sequence shown here is derived from an EMBL/GenBank/DDBJ whole genome shotgun (WGS) entry which is preliminary data.</text>
</comment>
<gene>
    <name evidence="1" type="ORF">WMO25_10745</name>
</gene>
<accession>A0ABV1B6H8</accession>
<reference evidence="1 2" key="1">
    <citation type="submission" date="2024-03" db="EMBL/GenBank/DDBJ databases">
        <title>Human intestinal bacterial collection.</title>
        <authorList>
            <person name="Pauvert C."/>
            <person name="Hitch T.C.A."/>
            <person name="Clavel T."/>
        </authorList>
    </citation>
    <scope>NUCLEOTIDE SEQUENCE [LARGE SCALE GENOMIC DNA]</scope>
    <source>
        <strain evidence="1 2">CLA-AA-H190</strain>
    </source>
</reference>
<evidence type="ECO:0000313" key="2">
    <source>
        <dbReference type="Proteomes" id="UP001469749"/>
    </source>
</evidence>
<name>A0ABV1B6H8_9FIRM</name>
<dbReference type="Proteomes" id="UP001469749">
    <property type="component" value="Unassembled WGS sequence"/>
</dbReference>
<protein>
    <recommendedName>
        <fullName evidence="3">Glycosyl transferase</fullName>
    </recommendedName>
</protein>
<dbReference type="RefSeq" id="WP_349085337.1">
    <property type="nucleotide sequence ID" value="NZ_JBBMEK010000133.1"/>
</dbReference>
<organism evidence="1 2">
    <name type="scientific">Coprococcus intestinihominis</name>
    <dbReference type="NCBI Taxonomy" id="3133154"/>
    <lineage>
        <taxon>Bacteria</taxon>
        <taxon>Bacillati</taxon>
        <taxon>Bacillota</taxon>
        <taxon>Clostridia</taxon>
        <taxon>Lachnospirales</taxon>
        <taxon>Lachnospiraceae</taxon>
        <taxon>Coprococcus</taxon>
    </lineage>
</organism>
<keyword evidence="2" id="KW-1185">Reference proteome</keyword>
<dbReference type="InterPro" id="IPR029044">
    <property type="entry name" value="Nucleotide-diphossugar_trans"/>
</dbReference>
<dbReference type="EMBL" id="JBBMEK010000133">
    <property type="protein sequence ID" value="MEQ2365576.1"/>
    <property type="molecule type" value="Genomic_DNA"/>
</dbReference>
<sequence length="214" mass="25898">KWVDFMKKSDADLSFCNAVYYTNIDRHVRVISQQMSPKNIELYHKKNNQNRIFIDYLLANDSILGASVMAKKDIFFSYLTEIKNRVKYAEDYMIRLMVYDRKKIYHINCNLIWYEYGEGISTTQNNKWAILLHKDFEEVNDLIKKRNTEQSNLHERYRRFLTDRNIGVLHKIKKIVMFPSMIGYRWKMKFSKNTTPIENVKFLNEMMQYERNEG</sequence>
<evidence type="ECO:0000313" key="1">
    <source>
        <dbReference type="EMBL" id="MEQ2365576.1"/>
    </source>
</evidence>
<feature type="non-terminal residue" evidence="1">
    <location>
        <position position="1"/>
    </location>
</feature>
<proteinExistence type="predicted"/>
<dbReference type="SUPFAM" id="SSF53448">
    <property type="entry name" value="Nucleotide-diphospho-sugar transferases"/>
    <property type="match status" value="1"/>
</dbReference>
<evidence type="ECO:0008006" key="3">
    <source>
        <dbReference type="Google" id="ProtNLM"/>
    </source>
</evidence>